<dbReference type="PATRIC" id="fig|456.5.peg.1166"/>
<reference evidence="1 2" key="1">
    <citation type="submission" date="2015-11" db="EMBL/GenBank/DDBJ databases">
        <title>Genomic analysis of 38 Legionella species identifies large and diverse effector repertoires.</title>
        <authorList>
            <person name="Burstein D."/>
            <person name="Amaro F."/>
            <person name="Zusman T."/>
            <person name="Lifshitz Z."/>
            <person name="Cohen O."/>
            <person name="Gilbert J.A."/>
            <person name="Pupko T."/>
            <person name="Shuman H.A."/>
            <person name="Segal G."/>
        </authorList>
    </citation>
    <scope>NUCLEOTIDE SEQUENCE [LARGE SCALE GENOMIC DNA]</scope>
    <source>
        <strain evidence="1 2">BL-540</strain>
    </source>
</reference>
<name>A0A0W0VAA4_9GAMM</name>
<keyword evidence="2" id="KW-1185">Reference proteome</keyword>
<organism evidence="1 2">
    <name type="scientific">Legionella jordanis</name>
    <dbReference type="NCBI Taxonomy" id="456"/>
    <lineage>
        <taxon>Bacteria</taxon>
        <taxon>Pseudomonadati</taxon>
        <taxon>Pseudomonadota</taxon>
        <taxon>Gammaproteobacteria</taxon>
        <taxon>Legionellales</taxon>
        <taxon>Legionellaceae</taxon>
        <taxon>Legionella</taxon>
    </lineage>
</organism>
<evidence type="ECO:0000313" key="1">
    <source>
        <dbReference type="EMBL" id="KTD16790.1"/>
    </source>
</evidence>
<comment type="caution">
    <text evidence="1">The sequence shown here is derived from an EMBL/GenBank/DDBJ whole genome shotgun (WGS) entry which is preliminary data.</text>
</comment>
<evidence type="ECO:0000313" key="2">
    <source>
        <dbReference type="Proteomes" id="UP000055035"/>
    </source>
</evidence>
<proteinExistence type="predicted"/>
<sequence length="71" mass="7946">MKNCAIVDNLCACNVQIEFFLNQFANITIMMYIVRSLGDPRLVSHDQINNLTSFLKSRVVSLSGLVEGDKP</sequence>
<gene>
    <name evidence="1" type="ORF">Ljor_1096</name>
</gene>
<dbReference type="EMBL" id="LNYJ01000011">
    <property type="protein sequence ID" value="KTD16790.1"/>
    <property type="molecule type" value="Genomic_DNA"/>
</dbReference>
<protein>
    <submittedName>
        <fullName evidence="1">Uncharacterized protein</fullName>
    </submittedName>
</protein>
<accession>A0A0W0VAA4</accession>
<dbReference type="AlphaFoldDB" id="A0A0W0VAA4"/>
<dbReference type="Proteomes" id="UP000055035">
    <property type="component" value="Unassembled WGS sequence"/>
</dbReference>
<dbReference type="STRING" id="456.Ljor_1096"/>